<dbReference type="PANTHER" id="PTHR10885:SF0">
    <property type="entry name" value="ISOPENTENYL-DIPHOSPHATE DELTA-ISOMERASE"/>
    <property type="match status" value="1"/>
</dbReference>
<name>A0A0A6VD04_9BACI</name>
<dbReference type="PROSITE" id="PS51462">
    <property type="entry name" value="NUDIX"/>
    <property type="match status" value="1"/>
</dbReference>
<dbReference type="RefSeq" id="WP_025729270.1">
    <property type="nucleotide sequence ID" value="NZ_JAAIWK010000018.1"/>
</dbReference>
<evidence type="ECO:0000313" key="3">
    <source>
        <dbReference type="EMBL" id="NEY20611.1"/>
    </source>
</evidence>
<accession>A0A0A6VD04</accession>
<dbReference type="EMBL" id="JRUN01000025">
    <property type="protein sequence ID" value="KHD85353.1"/>
    <property type="molecule type" value="Genomic_DNA"/>
</dbReference>
<dbReference type="AlphaFoldDB" id="A0A0A6VD04"/>
<protein>
    <submittedName>
        <fullName evidence="3">NUDIX domain-containing protein</fullName>
    </submittedName>
    <submittedName>
        <fullName evidence="2">NUDIX hydrolase</fullName>
    </submittedName>
</protein>
<feature type="domain" description="Nudix hydrolase" evidence="1">
    <location>
        <begin position="29"/>
        <end position="169"/>
    </location>
</feature>
<dbReference type="InterPro" id="IPR015797">
    <property type="entry name" value="NUDIX_hydrolase-like_dom_sf"/>
</dbReference>
<dbReference type="SUPFAM" id="SSF55811">
    <property type="entry name" value="Nudix"/>
    <property type="match status" value="1"/>
</dbReference>
<sequence length="207" mass="23794">MENEMITLCNEKREHIGVATRAEIHKKGYWHETFHCWFLSNNEGKVFLYLQIRSDQKKDYPNLLDITAAGHILADESIHDGIREVKEELGIDLAIDDVVSLGVFQDCITTNAIIDKEFGNVFLYARNHIDFSQFHLQQDEVSGIVKTPITDFEQLIAGHIEEILVEGFKINQHGKKSSISTMINKHSIVPHEQSYFENVLFAMKKHV</sequence>
<gene>
    <name evidence="3" type="ORF">G4D61_11655</name>
    <name evidence="2" type="ORF">NG54_09615</name>
</gene>
<evidence type="ECO:0000313" key="4">
    <source>
        <dbReference type="Proteomes" id="UP000030588"/>
    </source>
</evidence>
<reference evidence="3" key="2">
    <citation type="submission" date="2020-02" db="EMBL/GenBank/DDBJ databases">
        <authorList>
            <person name="Feng H."/>
        </authorList>
    </citation>
    <scope>NUCLEOTIDE SEQUENCE [LARGE SCALE GENOMIC DNA]</scope>
    <source>
        <strain evidence="3">Gsoil 114</strain>
    </source>
</reference>
<evidence type="ECO:0000313" key="5">
    <source>
        <dbReference type="Proteomes" id="UP000476934"/>
    </source>
</evidence>
<evidence type="ECO:0000313" key="2">
    <source>
        <dbReference type="EMBL" id="KHD85353.1"/>
    </source>
</evidence>
<dbReference type="STRING" id="363870.NG54_09615"/>
<organism evidence="2 4">
    <name type="scientific">Heyndrickxia ginsengihumi</name>
    <dbReference type="NCBI Taxonomy" id="363870"/>
    <lineage>
        <taxon>Bacteria</taxon>
        <taxon>Bacillati</taxon>
        <taxon>Bacillota</taxon>
        <taxon>Bacilli</taxon>
        <taxon>Bacillales</taxon>
        <taxon>Bacillaceae</taxon>
        <taxon>Heyndrickxia</taxon>
    </lineage>
</organism>
<dbReference type="CDD" id="cd04692">
    <property type="entry name" value="NUDIX_Hydrolase"/>
    <property type="match status" value="1"/>
</dbReference>
<comment type="caution">
    <text evidence="2">The sequence shown here is derived from an EMBL/GenBank/DDBJ whole genome shotgun (WGS) entry which is preliminary data.</text>
</comment>
<dbReference type="OrthoDB" id="9780586at2"/>
<dbReference type="InterPro" id="IPR000086">
    <property type="entry name" value="NUDIX_hydrolase_dom"/>
</dbReference>
<proteinExistence type="predicted"/>
<reference evidence="3 5" key="3">
    <citation type="submission" date="2020-03" db="EMBL/GenBank/DDBJ databases">
        <title>Bacillus aquiflavi sp. nov., isolated from yellow water of strong flavor Chinese baijiu in Yibin region of China.</title>
        <authorList>
            <person name="Xie J."/>
        </authorList>
    </citation>
    <scope>NUCLEOTIDE SEQUENCE [LARGE SCALE GENOMIC DNA]</scope>
    <source>
        <strain evidence="3 5">Gsoil 114</strain>
    </source>
</reference>
<dbReference type="Proteomes" id="UP000476934">
    <property type="component" value="Unassembled WGS sequence"/>
</dbReference>
<dbReference type="Proteomes" id="UP000030588">
    <property type="component" value="Unassembled WGS sequence"/>
</dbReference>
<keyword evidence="2" id="KW-0378">Hydrolase</keyword>
<dbReference type="GO" id="GO:0016787">
    <property type="term" value="F:hydrolase activity"/>
    <property type="evidence" value="ECO:0007669"/>
    <property type="project" value="UniProtKB-KW"/>
</dbReference>
<reference evidence="2 4" key="1">
    <citation type="submission" date="2014-10" db="EMBL/GenBank/DDBJ databases">
        <title>Draft genome of phytase producing Bacillus ginsengihumi strain M2.11.</title>
        <authorList>
            <person name="Toymentseva A."/>
            <person name="Boulygina E.A."/>
            <person name="Kazakov S.V."/>
            <person name="Kayumov I."/>
            <person name="Suleimanova A.D."/>
            <person name="Mardanova A.M."/>
            <person name="Maria S.N."/>
            <person name="Sergey M.Y."/>
            <person name="Sharipova M.R."/>
        </authorList>
    </citation>
    <scope>NUCLEOTIDE SEQUENCE [LARGE SCALE GENOMIC DNA]</scope>
    <source>
        <strain evidence="2 4">M2.11</strain>
    </source>
</reference>
<dbReference type="PANTHER" id="PTHR10885">
    <property type="entry name" value="ISOPENTENYL-DIPHOSPHATE DELTA-ISOMERASE"/>
    <property type="match status" value="1"/>
</dbReference>
<dbReference type="Gene3D" id="3.90.79.10">
    <property type="entry name" value="Nucleoside Triphosphate Pyrophosphohydrolase"/>
    <property type="match status" value="1"/>
</dbReference>
<evidence type="ECO:0000259" key="1">
    <source>
        <dbReference type="PROSITE" id="PS51462"/>
    </source>
</evidence>
<keyword evidence="5" id="KW-1185">Reference proteome</keyword>
<dbReference type="EMBL" id="JAAIWK010000018">
    <property type="protein sequence ID" value="NEY20611.1"/>
    <property type="molecule type" value="Genomic_DNA"/>
</dbReference>